<dbReference type="PANTHER" id="PTHR22826:SF211">
    <property type="entry name" value="LD43457P"/>
    <property type="match status" value="1"/>
</dbReference>
<gene>
    <name evidence="5" type="ORF">TCLT_LOCUS545</name>
</gene>
<dbReference type="GO" id="GO:0005737">
    <property type="term" value="C:cytoplasm"/>
    <property type="evidence" value="ECO:0007669"/>
    <property type="project" value="TreeGrafter"/>
</dbReference>
<evidence type="ECO:0000256" key="1">
    <source>
        <dbReference type="ARBA" id="ARBA00022658"/>
    </source>
</evidence>
<dbReference type="Gene3D" id="2.30.29.30">
    <property type="entry name" value="Pleckstrin-homology domain (PH domain)/Phosphotyrosine-binding domain (PTB)"/>
    <property type="match status" value="1"/>
</dbReference>
<evidence type="ECO:0000259" key="3">
    <source>
        <dbReference type="PROSITE" id="PS50003"/>
    </source>
</evidence>
<dbReference type="SUPFAM" id="SSF50729">
    <property type="entry name" value="PH domain-like"/>
    <property type="match status" value="1"/>
</dbReference>
<dbReference type="Pfam" id="PF00621">
    <property type="entry name" value="RhoGEF"/>
    <property type="match status" value="1"/>
</dbReference>
<sequence>MHFTRKCRQIEVLHQFDNRGNSLNSCSTDIISTDNNSSNILIGSNPPISLLNFVIGELVNTEQNYVRELRSIVDFYIRPFEAVQNEHYIGVQFKDRADILFGNIPDLLDFHSNYLLADFLNAGNSVTEICRCFLNHRNKFLQLYHFYCQNKPMSEAIRREQPDGTIAKFFAECQKRAGHPLPLSAYLLKPVQRITKYQLLLKELHRHCDDHLRSHVDEALTSMLSLLAQLNTAMHQLHISGFLGDISQMGPLRLQNECDIYAFKKKNRRLNKVQRRHLFLFDGGLMFCKKRSQPLPYGSEYYEYKLSIPTCSLGFSETSKTSSIRFEVWDETRSEAFVVQPIDESVRIRWIQRLYRIVGERIIANSDKLSQQHRPPRPQSWASTVSNDSIRSTDTTTDSSVMDGNGNNHGGACCSSHSSGSPTFVPVSPDDDSENNVNPVVSQHIRSYSCSENCLDGLSLSSTSSPGALISSSTTTPPSGVASIAKAITATTPLNTIVESTSSTELFAAI</sequence>
<dbReference type="WBParaSite" id="TCLT_0000054401-mRNA-1">
    <property type="protein sequence ID" value="TCLT_0000054401-mRNA-1"/>
    <property type="gene ID" value="TCLT_0000054401"/>
</dbReference>
<organism evidence="7">
    <name type="scientific">Thelazia callipaeda</name>
    <name type="common">Oriental eyeworm</name>
    <name type="synonym">Parasitic nematode</name>
    <dbReference type="NCBI Taxonomy" id="103827"/>
    <lineage>
        <taxon>Eukaryota</taxon>
        <taxon>Metazoa</taxon>
        <taxon>Ecdysozoa</taxon>
        <taxon>Nematoda</taxon>
        <taxon>Chromadorea</taxon>
        <taxon>Rhabditida</taxon>
        <taxon>Spirurina</taxon>
        <taxon>Spiruromorpha</taxon>
        <taxon>Thelazioidea</taxon>
        <taxon>Thelaziidae</taxon>
        <taxon>Thelazia</taxon>
    </lineage>
</organism>
<dbReference type="SMART" id="SM00233">
    <property type="entry name" value="PH"/>
    <property type="match status" value="1"/>
</dbReference>
<name>A0A0N5CKF0_THECL</name>
<evidence type="ECO:0000313" key="6">
    <source>
        <dbReference type="Proteomes" id="UP000276776"/>
    </source>
</evidence>
<feature type="region of interest" description="Disordered" evidence="2">
    <location>
        <begin position="368"/>
        <end position="437"/>
    </location>
</feature>
<dbReference type="SMART" id="SM00325">
    <property type="entry name" value="RhoGEF"/>
    <property type="match status" value="1"/>
</dbReference>
<evidence type="ECO:0000313" key="7">
    <source>
        <dbReference type="WBParaSite" id="TCLT_0000054401-mRNA-1"/>
    </source>
</evidence>
<dbReference type="SUPFAM" id="SSF48065">
    <property type="entry name" value="DBL homology domain (DH-domain)"/>
    <property type="match status" value="1"/>
</dbReference>
<evidence type="ECO:0000259" key="4">
    <source>
        <dbReference type="PROSITE" id="PS50010"/>
    </source>
</evidence>
<dbReference type="InterPro" id="IPR011993">
    <property type="entry name" value="PH-like_dom_sf"/>
</dbReference>
<keyword evidence="6" id="KW-1185">Reference proteome</keyword>
<dbReference type="CDD" id="cd00160">
    <property type="entry name" value="RhoGEF"/>
    <property type="match status" value="1"/>
</dbReference>
<reference evidence="7" key="1">
    <citation type="submission" date="2017-02" db="UniProtKB">
        <authorList>
            <consortium name="WormBaseParasite"/>
        </authorList>
    </citation>
    <scope>IDENTIFICATION</scope>
</reference>
<dbReference type="GO" id="GO:0005085">
    <property type="term" value="F:guanyl-nucleotide exchange factor activity"/>
    <property type="evidence" value="ECO:0007669"/>
    <property type="project" value="UniProtKB-KW"/>
</dbReference>
<dbReference type="InterPro" id="IPR000219">
    <property type="entry name" value="DH_dom"/>
</dbReference>
<feature type="domain" description="DH" evidence="4">
    <location>
        <begin position="50"/>
        <end position="233"/>
    </location>
</feature>
<dbReference type="InterPro" id="IPR035899">
    <property type="entry name" value="DBL_dom_sf"/>
</dbReference>
<keyword evidence="1" id="KW-0344">Guanine-nucleotide releasing factor</keyword>
<dbReference type="OMA" id="CDIYAFK"/>
<dbReference type="Proteomes" id="UP000276776">
    <property type="component" value="Unassembled WGS sequence"/>
</dbReference>
<protein>
    <submittedName>
        <fullName evidence="7">DH domain-containing protein</fullName>
    </submittedName>
</protein>
<dbReference type="InterPro" id="IPR001849">
    <property type="entry name" value="PH_domain"/>
</dbReference>
<dbReference type="EMBL" id="UYYF01000042">
    <property type="protein sequence ID" value="VDM95554.1"/>
    <property type="molecule type" value="Genomic_DNA"/>
</dbReference>
<dbReference type="STRING" id="103827.A0A0N5CKF0"/>
<reference evidence="5 6" key="2">
    <citation type="submission" date="2018-11" db="EMBL/GenBank/DDBJ databases">
        <authorList>
            <consortium name="Pathogen Informatics"/>
        </authorList>
    </citation>
    <scope>NUCLEOTIDE SEQUENCE [LARGE SCALE GENOMIC DNA]</scope>
</reference>
<dbReference type="InterPro" id="IPR051336">
    <property type="entry name" value="RhoGEF_Guanine_NuclExch_SF"/>
</dbReference>
<dbReference type="Gene3D" id="1.20.900.10">
    <property type="entry name" value="Dbl homology (DH) domain"/>
    <property type="match status" value="1"/>
</dbReference>
<feature type="compositionally biased region" description="Low complexity" evidence="2">
    <location>
        <begin position="388"/>
        <end position="403"/>
    </location>
</feature>
<dbReference type="PANTHER" id="PTHR22826">
    <property type="entry name" value="RHO GUANINE EXCHANGE FACTOR-RELATED"/>
    <property type="match status" value="1"/>
</dbReference>
<feature type="domain" description="PH" evidence="3">
    <location>
        <begin position="245"/>
        <end position="359"/>
    </location>
</feature>
<evidence type="ECO:0000313" key="5">
    <source>
        <dbReference type="EMBL" id="VDM95554.1"/>
    </source>
</evidence>
<feature type="compositionally biased region" description="Low complexity" evidence="2">
    <location>
        <begin position="410"/>
        <end position="421"/>
    </location>
</feature>
<proteinExistence type="predicted"/>
<accession>A0A0N5CKF0</accession>
<dbReference type="Pfam" id="PF22697">
    <property type="entry name" value="SOS1_NGEF_PH"/>
    <property type="match status" value="1"/>
</dbReference>
<evidence type="ECO:0000256" key="2">
    <source>
        <dbReference type="SAM" id="MobiDB-lite"/>
    </source>
</evidence>
<dbReference type="PROSITE" id="PS50003">
    <property type="entry name" value="PH_DOMAIN"/>
    <property type="match status" value="1"/>
</dbReference>
<dbReference type="InterPro" id="IPR055251">
    <property type="entry name" value="SOS1_NGEF_PH"/>
</dbReference>
<dbReference type="PROSITE" id="PS50010">
    <property type="entry name" value="DH_2"/>
    <property type="match status" value="1"/>
</dbReference>
<dbReference type="AlphaFoldDB" id="A0A0N5CKF0"/>
<dbReference type="OrthoDB" id="10004999at2759"/>